<keyword evidence="1" id="KW-0812">Transmembrane</keyword>
<dbReference type="GO" id="GO:0006886">
    <property type="term" value="P:intracellular protein transport"/>
    <property type="evidence" value="ECO:0007669"/>
    <property type="project" value="TreeGrafter"/>
</dbReference>
<evidence type="ECO:0000313" key="3">
    <source>
        <dbReference type="Proteomes" id="UP000052978"/>
    </source>
</evidence>
<sequence>MQLILHYDETYREVKYGNMGLPDIDSKMLIGINVTPIAALLYTPVLIRFFGTKWMMFLGVGIYALFVSTNYWERYYTLVPSAVALGMAIVPLWASMGNYITRMAQKYYEYSHYKERDEQGPQQRPPRGSHAPYLLVFQTIFYSFFHLSFACAQLPMIYFLNHYLYDLNHTLSNVHSCGLYVRGPRALVGEVQGPVKVLGLCGAAYRPTEEIDLRSVGWGNIFQLPFKHVRDFRLRHLVPFFIYSGFEVLFACTGLALGYGVCSVGLERLAYLLVAYGLGASASSLLGLLGLWLPRQVPLLSGAGLHLLLTISLFFWAPTPRVLQHIWILYVAAILWGVGSGLNKTGLSTLLGILYEDKERQDFIFTIYHWWQAVAIFVVYLGSSLPMKVRLGGLGEGLWGIRHPPSPSSGNRSLPSAHPGLVAPKGTTHQGLAPNPAFTCCLPS</sequence>
<dbReference type="GO" id="GO:0034138">
    <property type="term" value="P:toll-like receptor 3 signaling pathway"/>
    <property type="evidence" value="ECO:0007669"/>
    <property type="project" value="TreeGrafter"/>
</dbReference>
<dbReference type="GO" id="GO:0035325">
    <property type="term" value="F:Toll-like receptor binding"/>
    <property type="evidence" value="ECO:0007669"/>
    <property type="project" value="InterPro"/>
</dbReference>
<dbReference type="PANTHER" id="PTHR46744">
    <property type="entry name" value="PROTEIN UNC-93 HOMOLOG B1"/>
    <property type="match status" value="1"/>
</dbReference>
<dbReference type="InterPro" id="IPR043268">
    <property type="entry name" value="UNC93B1"/>
</dbReference>
<feature type="transmembrane region" description="Helical" evidence="1">
    <location>
        <begin position="133"/>
        <end position="160"/>
    </location>
</feature>
<proteinExistence type="predicted"/>
<keyword evidence="1" id="KW-1133">Transmembrane helix</keyword>
<dbReference type="GO" id="GO:0034154">
    <property type="term" value="P:toll-like receptor 7 signaling pathway"/>
    <property type="evidence" value="ECO:0007669"/>
    <property type="project" value="TreeGrafter"/>
</dbReference>
<gene>
    <name evidence="2" type="ORF">D623_10030828</name>
</gene>
<dbReference type="eggNOG" id="KOG3097">
    <property type="taxonomic scope" value="Eukaryota"/>
</dbReference>
<feature type="transmembrane region" description="Helical" evidence="1">
    <location>
        <begin position="78"/>
        <end position="100"/>
    </location>
</feature>
<organism evidence="2 3">
    <name type="scientific">Myotis brandtii</name>
    <name type="common">Brandt's bat</name>
    <dbReference type="NCBI Taxonomy" id="109478"/>
    <lineage>
        <taxon>Eukaryota</taxon>
        <taxon>Metazoa</taxon>
        <taxon>Chordata</taxon>
        <taxon>Craniata</taxon>
        <taxon>Vertebrata</taxon>
        <taxon>Euteleostomi</taxon>
        <taxon>Mammalia</taxon>
        <taxon>Eutheria</taxon>
        <taxon>Laurasiatheria</taxon>
        <taxon>Chiroptera</taxon>
        <taxon>Yangochiroptera</taxon>
        <taxon>Vespertilionidae</taxon>
        <taxon>Myotis</taxon>
    </lineage>
</organism>
<dbReference type="PANTHER" id="PTHR46744:SF1">
    <property type="entry name" value="PROTEIN UNC-93 HOMOLOG B1"/>
    <property type="match status" value="1"/>
</dbReference>
<evidence type="ECO:0000313" key="2">
    <source>
        <dbReference type="EMBL" id="EPQ06611.1"/>
    </source>
</evidence>
<evidence type="ECO:0000256" key="1">
    <source>
        <dbReference type="SAM" id="Phobius"/>
    </source>
</evidence>
<name>S7MQM1_MYOBR</name>
<feature type="transmembrane region" description="Helical" evidence="1">
    <location>
        <begin position="269"/>
        <end position="293"/>
    </location>
</feature>
<feature type="transmembrane region" description="Helical" evidence="1">
    <location>
        <begin position="54"/>
        <end position="72"/>
    </location>
</feature>
<dbReference type="EMBL" id="KE162024">
    <property type="protein sequence ID" value="EPQ06611.1"/>
    <property type="molecule type" value="Genomic_DNA"/>
</dbReference>
<keyword evidence="3" id="KW-1185">Reference proteome</keyword>
<feature type="transmembrane region" description="Helical" evidence="1">
    <location>
        <begin position="326"/>
        <end position="343"/>
    </location>
</feature>
<feature type="transmembrane region" description="Helical" evidence="1">
    <location>
        <begin position="28"/>
        <end position="47"/>
    </location>
</feature>
<feature type="transmembrane region" description="Helical" evidence="1">
    <location>
        <begin position="240"/>
        <end position="262"/>
    </location>
</feature>
<feature type="transmembrane region" description="Helical" evidence="1">
    <location>
        <begin position="363"/>
        <end position="382"/>
    </location>
</feature>
<dbReference type="GO" id="GO:0005768">
    <property type="term" value="C:endosome"/>
    <property type="evidence" value="ECO:0007669"/>
    <property type="project" value="TreeGrafter"/>
</dbReference>
<accession>S7MQM1</accession>
<dbReference type="GO" id="GO:0002224">
    <property type="term" value="P:toll-like receptor signaling pathway"/>
    <property type="evidence" value="ECO:0007669"/>
    <property type="project" value="InterPro"/>
</dbReference>
<dbReference type="GO" id="GO:0034162">
    <property type="term" value="P:toll-like receptor 9 signaling pathway"/>
    <property type="evidence" value="ECO:0007669"/>
    <property type="project" value="TreeGrafter"/>
</dbReference>
<protein>
    <submittedName>
        <fullName evidence="2">Protein unc-93 like protein B1</fullName>
    </submittedName>
</protein>
<reference evidence="2 3" key="1">
    <citation type="journal article" date="2013" name="Nat. Commun.">
        <title>Genome analysis reveals insights into physiology and longevity of the Brandt's bat Myotis brandtii.</title>
        <authorList>
            <person name="Seim I."/>
            <person name="Fang X."/>
            <person name="Xiong Z."/>
            <person name="Lobanov A.V."/>
            <person name="Huang Z."/>
            <person name="Ma S."/>
            <person name="Feng Y."/>
            <person name="Turanov A.A."/>
            <person name="Zhu Y."/>
            <person name="Lenz T.L."/>
            <person name="Gerashchenko M.V."/>
            <person name="Fan D."/>
            <person name="Hee Yim S."/>
            <person name="Yao X."/>
            <person name="Jordan D."/>
            <person name="Xiong Y."/>
            <person name="Ma Y."/>
            <person name="Lyapunov A.N."/>
            <person name="Chen G."/>
            <person name="Kulakova O.I."/>
            <person name="Sun Y."/>
            <person name="Lee S.G."/>
            <person name="Bronson R.T."/>
            <person name="Moskalev A.A."/>
            <person name="Sunyaev S.R."/>
            <person name="Zhang G."/>
            <person name="Krogh A."/>
            <person name="Wang J."/>
            <person name="Gladyshev V.N."/>
        </authorList>
    </citation>
    <scope>NUCLEOTIDE SEQUENCE [LARGE SCALE GENOMIC DNA]</scope>
</reference>
<dbReference type="GO" id="GO:0005764">
    <property type="term" value="C:lysosome"/>
    <property type="evidence" value="ECO:0007669"/>
    <property type="project" value="TreeGrafter"/>
</dbReference>
<feature type="transmembrane region" description="Helical" evidence="1">
    <location>
        <begin position="299"/>
        <end position="317"/>
    </location>
</feature>
<dbReference type="AlphaFoldDB" id="S7MQM1"/>
<keyword evidence="1" id="KW-0472">Membrane</keyword>
<dbReference type="Proteomes" id="UP000052978">
    <property type="component" value="Unassembled WGS sequence"/>
</dbReference>